<feature type="region of interest" description="Disordered" evidence="9">
    <location>
        <begin position="146"/>
        <end position="174"/>
    </location>
</feature>
<dbReference type="GO" id="GO:0098552">
    <property type="term" value="C:side of membrane"/>
    <property type="evidence" value="ECO:0007669"/>
    <property type="project" value="UniProtKB-KW"/>
</dbReference>
<evidence type="ECO:0000256" key="9">
    <source>
        <dbReference type="SAM" id="MobiDB-lite"/>
    </source>
</evidence>
<proteinExistence type="predicted"/>
<evidence type="ECO:0000256" key="1">
    <source>
        <dbReference type="ARBA" id="ARBA00002523"/>
    </source>
</evidence>
<keyword evidence="4" id="KW-0336">GPI-anchor</keyword>
<evidence type="ECO:0000256" key="5">
    <source>
        <dbReference type="ARBA" id="ARBA00022729"/>
    </source>
</evidence>
<keyword evidence="5" id="KW-0732">Signal</keyword>
<comment type="caution">
    <text evidence="11">The sequence shown here is derived from an EMBL/GenBank/DDBJ whole genome shotgun (WGS) entry which is preliminary data.</text>
</comment>
<dbReference type="GO" id="GO:0005886">
    <property type="term" value="C:plasma membrane"/>
    <property type="evidence" value="ECO:0007669"/>
    <property type="project" value="UniProtKB-SubCell"/>
</dbReference>
<comment type="subcellular location">
    <subcellularLocation>
        <location evidence="2">Cell membrane</location>
        <topology evidence="2">Lipid-anchor</topology>
        <topology evidence="2">GPI-anchor</topology>
    </subcellularLocation>
</comment>
<dbReference type="Pfam" id="PF13206">
    <property type="entry name" value="VSG_B"/>
    <property type="match status" value="1"/>
</dbReference>
<dbReference type="AlphaFoldDB" id="A0A1G4I7M3"/>
<accession>A0A1G4I7M3</accession>
<dbReference type="GeneID" id="92381286"/>
<keyword evidence="8" id="KW-0449">Lipoprotein</keyword>
<feature type="domain" description="Trypanosome variant surface glycoprotein B-type N-terminal" evidence="10">
    <location>
        <begin position="3"/>
        <end position="173"/>
    </location>
</feature>
<keyword evidence="3" id="KW-1003">Cell membrane</keyword>
<dbReference type="RefSeq" id="XP_067079156.1">
    <property type="nucleotide sequence ID" value="XM_067223055.1"/>
</dbReference>
<protein>
    <submittedName>
        <fullName evidence="11">Trypanosomal VSG domain containing protein, putative</fullName>
    </submittedName>
</protein>
<evidence type="ECO:0000256" key="2">
    <source>
        <dbReference type="ARBA" id="ARBA00004609"/>
    </source>
</evidence>
<evidence type="ECO:0000256" key="8">
    <source>
        <dbReference type="ARBA" id="ARBA00023288"/>
    </source>
</evidence>
<keyword evidence="7" id="KW-0325">Glycoprotein</keyword>
<keyword evidence="6" id="KW-0472">Membrane</keyword>
<keyword evidence="12" id="KW-1185">Reference proteome</keyword>
<evidence type="ECO:0000256" key="4">
    <source>
        <dbReference type="ARBA" id="ARBA00022622"/>
    </source>
</evidence>
<gene>
    <name evidence="11" type="ORF">TEOVI_000735200</name>
</gene>
<evidence type="ECO:0000256" key="7">
    <source>
        <dbReference type="ARBA" id="ARBA00023180"/>
    </source>
</evidence>
<dbReference type="InterPro" id="IPR025932">
    <property type="entry name" value="Trypano_VSG_B_N_dom"/>
</dbReference>
<sequence length="174" mass="17720">MQKIKDTSDATRSRNTAAVETIRTLHSEAKKALKAAITGDTTKADDDEAVYGEHETHCSKGGTGKQGQALVSDIACLCAATTDTNLCGHTGGITSYSNGGKNTASGAAAAFQALKGKCSKRENDDFVLPAKIDAALAGFAGLFGTSAKTGDEPKNIIGGSDADDTCDGSDTNKA</sequence>
<name>A0A1G4I7M3_TRYEQ</name>
<comment type="function">
    <text evidence="1">VSG forms a coat on the surface of the parasite. The trypanosome evades the immune response of the host by expressing a series of antigenically distinct VSGs from an estimated 1000 VSG genes.</text>
</comment>
<dbReference type="Proteomes" id="UP000195570">
    <property type="component" value="Unassembled WGS sequence"/>
</dbReference>
<dbReference type="EMBL" id="CZPT02000840">
    <property type="protein sequence ID" value="SCU67898.1"/>
    <property type="molecule type" value="Genomic_DNA"/>
</dbReference>
<evidence type="ECO:0000313" key="12">
    <source>
        <dbReference type="Proteomes" id="UP000195570"/>
    </source>
</evidence>
<evidence type="ECO:0000256" key="3">
    <source>
        <dbReference type="ARBA" id="ARBA00022475"/>
    </source>
</evidence>
<organism evidence="11 12">
    <name type="scientific">Trypanosoma equiperdum</name>
    <dbReference type="NCBI Taxonomy" id="5694"/>
    <lineage>
        <taxon>Eukaryota</taxon>
        <taxon>Discoba</taxon>
        <taxon>Euglenozoa</taxon>
        <taxon>Kinetoplastea</taxon>
        <taxon>Metakinetoplastina</taxon>
        <taxon>Trypanosomatida</taxon>
        <taxon>Trypanosomatidae</taxon>
        <taxon>Trypanosoma</taxon>
    </lineage>
</organism>
<evidence type="ECO:0000313" key="11">
    <source>
        <dbReference type="EMBL" id="SCU67898.1"/>
    </source>
</evidence>
<evidence type="ECO:0000259" key="10">
    <source>
        <dbReference type="Pfam" id="PF13206"/>
    </source>
</evidence>
<dbReference type="VEuPathDB" id="TriTrypDB:TEOVI_000735200"/>
<evidence type="ECO:0000256" key="6">
    <source>
        <dbReference type="ARBA" id="ARBA00023136"/>
    </source>
</evidence>
<reference evidence="11" key="1">
    <citation type="submission" date="2016-09" db="EMBL/GenBank/DDBJ databases">
        <authorList>
            <person name="Hebert L."/>
            <person name="Moumen B."/>
        </authorList>
    </citation>
    <scope>NUCLEOTIDE SEQUENCE [LARGE SCALE GENOMIC DNA]</scope>
    <source>
        <strain evidence="11">OVI</strain>
    </source>
</reference>